<dbReference type="Pfam" id="PF01412">
    <property type="entry name" value="ArfGap"/>
    <property type="match status" value="1"/>
</dbReference>
<dbReference type="EMBL" id="QBIY01011554">
    <property type="protein sequence ID" value="RXN30649.1"/>
    <property type="molecule type" value="Genomic_DNA"/>
</dbReference>
<gene>
    <name evidence="8" type="ORF">ROHU_017555</name>
</gene>
<keyword evidence="1" id="KW-0343">GTPase activation</keyword>
<feature type="compositionally biased region" description="Low complexity" evidence="6">
    <location>
        <begin position="402"/>
        <end position="420"/>
    </location>
</feature>
<comment type="caution">
    <text evidence="8">The sequence shown here is derived from an EMBL/GenBank/DDBJ whole genome shotgun (WGS) entry which is preliminary data.</text>
</comment>
<dbReference type="Proteomes" id="UP000290572">
    <property type="component" value="Unassembled WGS sequence"/>
</dbReference>
<dbReference type="PANTHER" id="PTHR45705:SF8">
    <property type="entry name" value="STROMAL MEMBRANE-ASSOCIATED PROTEIN 1"/>
    <property type="match status" value="1"/>
</dbReference>
<dbReference type="CDD" id="cd08839">
    <property type="entry name" value="ArfGap_SMAP"/>
    <property type="match status" value="1"/>
</dbReference>
<feature type="domain" description="Arf-GAP" evidence="7">
    <location>
        <begin position="18"/>
        <end position="162"/>
    </location>
</feature>
<feature type="compositionally biased region" description="Basic and acidic residues" evidence="6">
    <location>
        <begin position="223"/>
        <end position="249"/>
    </location>
</feature>
<keyword evidence="4" id="KW-0862">Zinc</keyword>
<evidence type="ECO:0000313" key="9">
    <source>
        <dbReference type="Proteomes" id="UP000290572"/>
    </source>
</evidence>
<evidence type="ECO:0000256" key="5">
    <source>
        <dbReference type="PROSITE-ProRule" id="PRU00288"/>
    </source>
</evidence>
<dbReference type="PANTHER" id="PTHR45705">
    <property type="entry name" value="FI20236P1"/>
    <property type="match status" value="1"/>
</dbReference>
<sequence length="612" mass="66284">MTTRSEREKAQKLNEQHQAILSKMLREEDNKYCADCEAKGPRWASWNLGVFICIRCAGIHRNLGVHISRVKSVNLDQWTPEQIQSVQSMGNTKARQLYEAHLPENFRRPQTDQKDELRICNMESSVSHQFFKFPQQCFRAVEFFIRDKYERKKYYDKNAVNGAICFRTMENVQNEGSQRTVFNIKNGTYKRRRECEHHRLGSAMKSSDAALPSVSSPSSQAAEKSKLEKEREKKKEEKKREKDTDKGNKPVVFEKNEVLKGLRLALIQALTQSPSIGRSARITKREDNQTDSRISPKKSAEPAIDLLGLDAPTASSGSSGVGTSSAAPISDDLDIFGPMVSNPLPSNTNTNQICEAVFALSRRSAVHPCSARLASYQMRRLPQQQLEVSSSKAAGSAQANSAGGAVAGATGTGSAAPAQGDLDLFSETSGSSKAEDSAKKPLSKDSILSLYGSSTVPQQPAQATAMFMGPSQMQFPAQPQGNFQAFPGMGGAMPPTTMMGAVMGQGGAMMGQNTGMMVGMTMPNGFMGNAQPGVMGLAPGMMGPQGMVPPQNMYAMQPGQQGQWNMAQINQQMSGMNLNGSGAPMAFGAPGAPMGGWVAPPSGQTLSTQLWK</sequence>
<feature type="compositionally biased region" description="Basic and acidic residues" evidence="6">
    <location>
        <begin position="433"/>
        <end position="442"/>
    </location>
</feature>
<dbReference type="SUPFAM" id="SSF57863">
    <property type="entry name" value="ArfGap/RecO-like zinc finger"/>
    <property type="match status" value="1"/>
</dbReference>
<feature type="region of interest" description="Disordered" evidence="6">
    <location>
        <begin position="201"/>
        <end position="249"/>
    </location>
</feature>
<reference evidence="8 9" key="1">
    <citation type="submission" date="2018-03" db="EMBL/GenBank/DDBJ databases">
        <title>Draft genome sequence of Rohu Carp (Labeo rohita).</title>
        <authorList>
            <person name="Das P."/>
            <person name="Kushwaha B."/>
            <person name="Joshi C.G."/>
            <person name="Kumar D."/>
            <person name="Nagpure N.S."/>
            <person name="Sahoo L."/>
            <person name="Das S.P."/>
            <person name="Bit A."/>
            <person name="Patnaik S."/>
            <person name="Meher P.K."/>
            <person name="Jayasankar P."/>
            <person name="Koringa P.G."/>
            <person name="Patel N.V."/>
            <person name="Hinsu A.T."/>
            <person name="Kumar R."/>
            <person name="Pandey M."/>
            <person name="Agarwal S."/>
            <person name="Srivastava S."/>
            <person name="Singh M."/>
            <person name="Iquebal M.A."/>
            <person name="Jaiswal S."/>
            <person name="Angadi U.B."/>
            <person name="Kumar N."/>
            <person name="Raza M."/>
            <person name="Shah T.M."/>
            <person name="Rai A."/>
            <person name="Jena J.K."/>
        </authorList>
    </citation>
    <scope>NUCLEOTIDE SEQUENCE [LARGE SCALE GENOMIC DNA]</scope>
    <source>
        <strain evidence="8">DASCIFA01</strain>
        <tissue evidence="8">Testis</tissue>
    </source>
</reference>
<dbReference type="PRINTS" id="PR00405">
    <property type="entry name" value="REVINTRACTNG"/>
</dbReference>
<dbReference type="GO" id="GO:2000369">
    <property type="term" value="P:regulation of clathrin-dependent endocytosis"/>
    <property type="evidence" value="ECO:0007669"/>
    <property type="project" value="TreeGrafter"/>
</dbReference>
<accession>A0A498N894</accession>
<dbReference type="InterPro" id="IPR038508">
    <property type="entry name" value="ArfGAP_dom_sf"/>
</dbReference>
<dbReference type="AlphaFoldDB" id="A0A498N894"/>
<dbReference type="GO" id="GO:0005737">
    <property type="term" value="C:cytoplasm"/>
    <property type="evidence" value="ECO:0007669"/>
    <property type="project" value="TreeGrafter"/>
</dbReference>
<name>A0A498N894_LABRO</name>
<proteinExistence type="predicted"/>
<dbReference type="SMART" id="SM00105">
    <property type="entry name" value="ArfGap"/>
    <property type="match status" value="1"/>
</dbReference>
<dbReference type="GO" id="GO:0005096">
    <property type="term" value="F:GTPase activator activity"/>
    <property type="evidence" value="ECO:0007669"/>
    <property type="project" value="UniProtKB-KW"/>
</dbReference>
<evidence type="ECO:0000256" key="3">
    <source>
        <dbReference type="ARBA" id="ARBA00022771"/>
    </source>
</evidence>
<feature type="region of interest" description="Disordered" evidence="6">
    <location>
        <begin position="402"/>
        <end position="442"/>
    </location>
</feature>
<dbReference type="STRING" id="84645.A0A498N894"/>
<dbReference type="PROSITE" id="PS50115">
    <property type="entry name" value="ARFGAP"/>
    <property type="match status" value="1"/>
</dbReference>
<evidence type="ECO:0000259" key="7">
    <source>
        <dbReference type="PROSITE" id="PS50115"/>
    </source>
</evidence>
<dbReference type="InterPro" id="IPR037278">
    <property type="entry name" value="ARFGAP/RecO"/>
</dbReference>
<evidence type="ECO:0000256" key="2">
    <source>
        <dbReference type="ARBA" id="ARBA00022723"/>
    </source>
</evidence>
<dbReference type="InterPro" id="IPR051718">
    <property type="entry name" value="ARF_GTPase-activating"/>
</dbReference>
<keyword evidence="9" id="KW-1185">Reference proteome</keyword>
<keyword evidence="3 5" id="KW-0863">Zinc-finger</keyword>
<dbReference type="InterPro" id="IPR044732">
    <property type="entry name" value="ArfGAP_SMAP1-like"/>
</dbReference>
<dbReference type="FunFam" id="1.10.220.150:FF:000009">
    <property type="entry name" value="stromal membrane-associated protein 1 isoform X1"/>
    <property type="match status" value="1"/>
</dbReference>
<evidence type="ECO:0000256" key="4">
    <source>
        <dbReference type="ARBA" id="ARBA00022833"/>
    </source>
</evidence>
<organism evidence="8 9">
    <name type="scientific">Labeo rohita</name>
    <name type="common">Indian major carp</name>
    <name type="synonym">Cyprinus rohita</name>
    <dbReference type="NCBI Taxonomy" id="84645"/>
    <lineage>
        <taxon>Eukaryota</taxon>
        <taxon>Metazoa</taxon>
        <taxon>Chordata</taxon>
        <taxon>Craniata</taxon>
        <taxon>Vertebrata</taxon>
        <taxon>Euteleostomi</taxon>
        <taxon>Actinopterygii</taxon>
        <taxon>Neopterygii</taxon>
        <taxon>Teleostei</taxon>
        <taxon>Ostariophysi</taxon>
        <taxon>Cypriniformes</taxon>
        <taxon>Cyprinidae</taxon>
        <taxon>Labeoninae</taxon>
        <taxon>Labeonini</taxon>
        <taxon>Labeo</taxon>
    </lineage>
</organism>
<keyword evidence="2" id="KW-0479">Metal-binding</keyword>
<feature type="compositionally biased region" description="Polar residues" evidence="6">
    <location>
        <begin position="213"/>
        <end position="222"/>
    </location>
</feature>
<evidence type="ECO:0000256" key="6">
    <source>
        <dbReference type="SAM" id="MobiDB-lite"/>
    </source>
</evidence>
<feature type="region of interest" description="Disordered" evidence="6">
    <location>
        <begin position="278"/>
        <end position="302"/>
    </location>
</feature>
<protein>
    <submittedName>
        <fullName evidence="8">Stromal membrane-associated 1 isoform X1</fullName>
    </submittedName>
</protein>
<evidence type="ECO:0000256" key="1">
    <source>
        <dbReference type="ARBA" id="ARBA00022468"/>
    </source>
</evidence>
<dbReference type="InterPro" id="IPR001164">
    <property type="entry name" value="ArfGAP_dom"/>
</dbReference>
<dbReference type="GO" id="GO:0008270">
    <property type="term" value="F:zinc ion binding"/>
    <property type="evidence" value="ECO:0007669"/>
    <property type="project" value="UniProtKB-KW"/>
</dbReference>
<dbReference type="Gene3D" id="1.10.220.150">
    <property type="entry name" value="Arf GTPase activating protein"/>
    <property type="match status" value="1"/>
</dbReference>
<evidence type="ECO:0000313" key="8">
    <source>
        <dbReference type="EMBL" id="RXN30649.1"/>
    </source>
</evidence>